<dbReference type="RefSeq" id="WP_173034912.1">
    <property type="nucleotide sequence ID" value="NZ_AP022870.1"/>
</dbReference>
<proteinExistence type="predicted"/>
<name>A0A6F8XN30_9ACTN</name>
<reference evidence="1 2" key="1">
    <citation type="submission" date="2020-03" db="EMBL/GenBank/DDBJ databases">
        <title>Whole genome shotgun sequence of Phytohabitans flavus NBRC 107702.</title>
        <authorList>
            <person name="Komaki H."/>
            <person name="Tamura T."/>
        </authorList>
    </citation>
    <scope>NUCLEOTIDE SEQUENCE [LARGE SCALE GENOMIC DNA]</scope>
    <source>
        <strain evidence="1 2">NBRC 107702</strain>
    </source>
</reference>
<protein>
    <submittedName>
        <fullName evidence="1">Uncharacterized protein</fullName>
    </submittedName>
</protein>
<organism evidence="1 2">
    <name type="scientific">Phytohabitans flavus</name>
    <dbReference type="NCBI Taxonomy" id="1076124"/>
    <lineage>
        <taxon>Bacteria</taxon>
        <taxon>Bacillati</taxon>
        <taxon>Actinomycetota</taxon>
        <taxon>Actinomycetes</taxon>
        <taxon>Micromonosporales</taxon>
        <taxon>Micromonosporaceae</taxon>
    </lineage>
</organism>
<gene>
    <name evidence="1" type="ORF">Pflav_016520</name>
</gene>
<keyword evidence="2" id="KW-1185">Reference proteome</keyword>
<dbReference type="KEGG" id="pfla:Pflav_016520"/>
<evidence type="ECO:0000313" key="2">
    <source>
        <dbReference type="Proteomes" id="UP000502508"/>
    </source>
</evidence>
<evidence type="ECO:0000313" key="1">
    <source>
        <dbReference type="EMBL" id="BCB75242.1"/>
    </source>
</evidence>
<sequence length="91" mass="9527">MTNSFSASVSLRLAGRAIEPLCRGGPMTLLVTEGGDSRTVEQIRGHGEEVAGGQPPAGRLDRVPDERVPALAAAVRKAAERISEQFAAIDS</sequence>
<accession>A0A6F8XN30</accession>
<dbReference type="EMBL" id="AP022870">
    <property type="protein sequence ID" value="BCB75242.1"/>
    <property type="molecule type" value="Genomic_DNA"/>
</dbReference>
<dbReference type="Proteomes" id="UP000502508">
    <property type="component" value="Chromosome"/>
</dbReference>
<dbReference type="AlphaFoldDB" id="A0A6F8XN30"/>
<reference evidence="1 2" key="2">
    <citation type="submission" date="2020-03" db="EMBL/GenBank/DDBJ databases">
        <authorList>
            <person name="Ichikawa N."/>
            <person name="Kimura A."/>
            <person name="Kitahashi Y."/>
            <person name="Uohara A."/>
        </authorList>
    </citation>
    <scope>NUCLEOTIDE SEQUENCE [LARGE SCALE GENOMIC DNA]</scope>
    <source>
        <strain evidence="1 2">NBRC 107702</strain>
    </source>
</reference>